<dbReference type="Proteomes" id="UP001156102">
    <property type="component" value="Unassembled WGS sequence"/>
</dbReference>
<dbReference type="EMBL" id="JANCLT010000002">
    <property type="protein sequence ID" value="MCP8967794.1"/>
    <property type="molecule type" value="Genomic_DNA"/>
</dbReference>
<proteinExistence type="predicted"/>
<evidence type="ECO:0000313" key="2">
    <source>
        <dbReference type="Proteomes" id="UP001156102"/>
    </source>
</evidence>
<dbReference type="RefSeq" id="WP_254757709.1">
    <property type="nucleotide sequence ID" value="NZ_JANCLT010000002.1"/>
</dbReference>
<sequence>MEGKAIWVADTHPALDSLLPEGELVIRCGELQLQAYDGCMRSILQGVYERRLNRIVVLGCAGARPALAEYVQGETAAYLMKHVHRVDPDRWLGAPDVHGQLPEALRLLREHPFMPKGVEILAFVYDPAKECFTGVSHV</sequence>
<dbReference type="GO" id="GO:0004089">
    <property type="term" value="F:carbonate dehydratase activity"/>
    <property type="evidence" value="ECO:0007669"/>
    <property type="project" value="InterPro"/>
</dbReference>
<evidence type="ECO:0000313" key="1">
    <source>
        <dbReference type="EMBL" id="MCP8967794.1"/>
    </source>
</evidence>
<protein>
    <recommendedName>
        <fullName evidence="3">Carbonic anhydrase</fullName>
    </recommendedName>
</protein>
<dbReference type="SUPFAM" id="SSF53056">
    <property type="entry name" value="beta-carbonic anhydrase, cab"/>
    <property type="match status" value="1"/>
</dbReference>
<evidence type="ECO:0008006" key="3">
    <source>
        <dbReference type="Google" id="ProtNLM"/>
    </source>
</evidence>
<reference evidence="1" key="1">
    <citation type="submission" date="2022-07" db="EMBL/GenBank/DDBJ databases">
        <authorList>
            <person name="Li W.-J."/>
            <person name="Deng Q.-Q."/>
        </authorList>
    </citation>
    <scope>NUCLEOTIDE SEQUENCE</scope>
    <source>
        <strain evidence="1">SYSU M60031</strain>
    </source>
</reference>
<dbReference type="InterPro" id="IPR036874">
    <property type="entry name" value="Carbonic_anhydrase_sf"/>
</dbReference>
<gene>
    <name evidence="1" type="ORF">NK662_04485</name>
</gene>
<keyword evidence="2" id="KW-1185">Reference proteome</keyword>
<name>A0AA42BPT2_9BACI</name>
<accession>A0AA42BPT2</accession>
<dbReference type="GO" id="GO:0008270">
    <property type="term" value="F:zinc ion binding"/>
    <property type="evidence" value="ECO:0007669"/>
    <property type="project" value="InterPro"/>
</dbReference>
<comment type="caution">
    <text evidence="1">The sequence shown here is derived from an EMBL/GenBank/DDBJ whole genome shotgun (WGS) entry which is preliminary data.</text>
</comment>
<dbReference type="AlphaFoldDB" id="A0AA42BPT2"/>
<organism evidence="1 2">
    <name type="scientific">Ectobacillus ponti</name>
    <dbReference type="NCBI Taxonomy" id="2961894"/>
    <lineage>
        <taxon>Bacteria</taxon>
        <taxon>Bacillati</taxon>
        <taxon>Bacillota</taxon>
        <taxon>Bacilli</taxon>
        <taxon>Bacillales</taxon>
        <taxon>Bacillaceae</taxon>
        <taxon>Ectobacillus</taxon>
    </lineage>
</organism>